<evidence type="ECO:0000256" key="3">
    <source>
        <dbReference type="ARBA" id="ARBA00022630"/>
    </source>
</evidence>
<evidence type="ECO:0000256" key="6">
    <source>
        <dbReference type="ARBA" id="ARBA00023002"/>
    </source>
</evidence>
<dbReference type="Gene3D" id="3.50.50.60">
    <property type="entry name" value="FAD/NAD(P)-binding domain"/>
    <property type="match status" value="2"/>
</dbReference>
<feature type="domain" description="FAD/NAD(P)-binding" evidence="14">
    <location>
        <begin position="16"/>
        <end position="336"/>
    </location>
</feature>
<keyword evidence="7" id="KW-1015">Disulfide bond</keyword>
<feature type="binding site" evidence="10">
    <location>
        <position position="280"/>
    </location>
    <ligand>
        <name>NAD(+)</name>
        <dbReference type="ChEBI" id="CHEBI:57540"/>
    </ligand>
</feature>
<dbReference type="PANTHER" id="PTHR43014:SF2">
    <property type="entry name" value="MERCURIC REDUCTASE"/>
    <property type="match status" value="1"/>
</dbReference>
<evidence type="ECO:0000313" key="15">
    <source>
        <dbReference type="EMBL" id="MDI1231860.1"/>
    </source>
</evidence>
<dbReference type="SUPFAM" id="SSF51905">
    <property type="entry name" value="FAD/NAD(P)-binding domain"/>
    <property type="match status" value="1"/>
</dbReference>
<dbReference type="Pfam" id="PF07992">
    <property type="entry name" value="Pyr_redox_2"/>
    <property type="match status" value="1"/>
</dbReference>
<keyword evidence="5" id="KW-0521">NADP</keyword>
<evidence type="ECO:0000313" key="16">
    <source>
        <dbReference type="Proteomes" id="UP001160519"/>
    </source>
</evidence>
<evidence type="ECO:0000256" key="1">
    <source>
        <dbReference type="ARBA" id="ARBA00007532"/>
    </source>
</evidence>
<evidence type="ECO:0000259" key="13">
    <source>
        <dbReference type="Pfam" id="PF02852"/>
    </source>
</evidence>
<keyword evidence="4 10" id="KW-0274">FAD</keyword>
<evidence type="ECO:0000256" key="12">
    <source>
        <dbReference type="RuleBase" id="RU003692"/>
    </source>
</evidence>
<feature type="binding site" evidence="10">
    <location>
        <begin position="190"/>
        <end position="197"/>
    </location>
    <ligand>
        <name>NAD(+)</name>
        <dbReference type="ChEBI" id="CHEBI:57540"/>
    </ligand>
</feature>
<feature type="binding site" evidence="10">
    <location>
        <position position="213"/>
    </location>
    <ligand>
        <name>NAD(+)</name>
        <dbReference type="ChEBI" id="CHEBI:57540"/>
    </ligand>
</feature>
<feature type="disulfide bond" description="Redox-active" evidence="11">
    <location>
        <begin position="52"/>
        <end position="57"/>
    </location>
</feature>
<comment type="similarity">
    <text evidence="1 12">Belongs to the class-I pyridine nucleotide-disulfide oxidoreductase family.</text>
</comment>
<dbReference type="InterPro" id="IPR036188">
    <property type="entry name" value="FAD/NAD-bd_sf"/>
</dbReference>
<evidence type="ECO:0000256" key="9">
    <source>
        <dbReference type="ARBA" id="ARBA00049187"/>
    </source>
</evidence>
<dbReference type="NCBIfam" id="TIGR01350">
    <property type="entry name" value="lipoamide_DH"/>
    <property type="match status" value="1"/>
</dbReference>
<dbReference type="Proteomes" id="UP001160519">
    <property type="component" value="Unassembled WGS sequence"/>
</dbReference>
<protein>
    <recommendedName>
        <fullName evidence="2 12">Dihydrolipoyl dehydrogenase</fullName>
        <ecNumber evidence="2 12">1.8.1.4</ecNumber>
    </recommendedName>
</protein>
<keyword evidence="16" id="KW-1185">Reference proteome</keyword>
<name>A0AA43Q585_9GAMM</name>
<evidence type="ECO:0000256" key="5">
    <source>
        <dbReference type="ARBA" id="ARBA00022857"/>
    </source>
</evidence>
<feature type="binding site" evidence="10">
    <location>
        <position position="321"/>
    </location>
    <ligand>
        <name>FAD</name>
        <dbReference type="ChEBI" id="CHEBI:57692"/>
    </ligand>
</feature>
<evidence type="ECO:0000256" key="7">
    <source>
        <dbReference type="ARBA" id="ARBA00023157"/>
    </source>
</evidence>
<dbReference type="InterPro" id="IPR006258">
    <property type="entry name" value="Lipoamide_DH"/>
</dbReference>
<comment type="caution">
    <text evidence="15">The sequence shown here is derived from an EMBL/GenBank/DDBJ whole genome shotgun (WGS) entry which is preliminary data.</text>
</comment>
<dbReference type="PRINTS" id="PR00411">
    <property type="entry name" value="PNDRDTASEI"/>
</dbReference>
<dbReference type="PROSITE" id="PS00076">
    <property type="entry name" value="PYRIDINE_REDOX_1"/>
    <property type="match status" value="1"/>
</dbReference>
<gene>
    <name evidence="15" type="primary">lpdA</name>
    <name evidence="15" type="ORF">PSU93_11985</name>
</gene>
<accession>A0AA43Q585</accession>
<keyword evidence="10" id="KW-0547">Nucleotide-binding</keyword>
<organism evidence="15 16">
    <name type="scientific">Candidatus Methylobacter titanis</name>
    <dbReference type="NCBI Taxonomy" id="3053457"/>
    <lineage>
        <taxon>Bacteria</taxon>
        <taxon>Pseudomonadati</taxon>
        <taxon>Pseudomonadota</taxon>
        <taxon>Gammaproteobacteria</taxon>
        <taxon>Methylococcales</taxon>
        <taxon>Methylococcaceae</taxon>
        <taxon>Methylobacter</taxon>
    </lineage>
</organism>
<dbReference type="AlphaFoldDB" id="A0AA43Q585"/>
<dbReference type="PANTHER" id="PTHR43014">
    <property type="entry name" value="MERCURIC REDUCTASE"/>
    <property type="match status" value="1"/>
</dbReference>
<evidence type="ECO:0000256" key="2">
    <source>
        <dbReference type="ARBA" id="ARBA00012608"/>
    </source>
</evidence>
<keyword evidence="6 12" id="KW-0560">Oxidoreductase</keyword>
<comment type="miscellaneous">
    <text evidence="12">The active site is a redox-active disulfide bond.</text>
</comment>
<dbReference type="GO" id="GO:0003955">
    <property type="term" value="F:NAD(P)H dehydrogenase (quinone) activity"/>
    <property type="evidence" value="ECO:0007669"/>
    <property type="project" value="TreeGrafter"/>
</dbReference>
<dbReference type="InterPro" id="IPR016156">
    <property type="entry name" value="FAD/NAD-linked_Rdtase_dimer_sf"/>
</dbReference>
<evidence type="ECO:0000256" key="10">
    <source>
        <dbReference type="PIRSR" id="PIRSR000350-3"/>
    </source>
</evidence>
<dbReference type="Gene3D" id="3.30.390.30">
    <property type="match status" value="1"/>
</dbReference>
<dbReference type="EMBL" id="JAQSDF010000046">
    <property type="protein sequence ID" value="MDI1231860.1"/>
    <property type="molecule type" value="Genomic_DNA"/>
</dbReference>
<evidence type="ECO:0000256" key="4">
    <source>
        <dbReference type="ARBA" id="ARBA00022827"/>
    </source>
</evidence>
<dbReference type="FunFam" id="3.30.390.30:FF:000001">
    <property type="entry name" value="Dihydrolipoyl dehydrogenase"/>
    <property type="match status" value="1"/>
</dbReference>
<dbReference type="Pfam" id="PF02852">
    <property type="entry name" value="Pyr_redox_dim"/>
    <property type="match status" value="1"/>
</dbReference>
<comment type="catalytic activity">
    <reaction evidence="9 12">
        <text>N(6)-[(R)-dihydrolipoyl]-L-lysyl-[protein] + NAD(+) = N(6)-[(R)-lipoyl]-L-lysyl-[protein] + NADH + H(+)</text>
        <dbReference type="Rhea" id="RHEA:15045"/>
        <dbReference type="Rhea" id="RHEA-COMP:10474"/>
        <dbReference type="Rhea" id="RHEA-COMP:10475"/>
        <dbReference type="ChEBI" id="CHEBI:15378"/>
        <dbReference type="ChEBI" id="CHEBI:57540"/>
        <dbReference type="ChEBI" id="CHEBI:57945"/>
        <dbReference type="ChEBI" id="CHEBI:83099"/>
        <dbReference type="ChEBI" id="CHEBI:83100"/>
        <dbReference type="EC" id="1.8.1.4"/>
    </reaction>
</comment>
<evidence type="ECO:0000259" key="14">
    <source>
        <dbReference type="Pfam" id="PF07992"/>
    </source>
</evidence>
<dbReference type="SUPFAM" id="SSF55424">
    <property type="entry name" value="FAD/NAD-linked reductases, dimerisation (C-terminal) domain"/>
    <property type="match status" value="1"/>
</dbReference>
<feature type="binding site" evidence="10">
    <location>
        <position position="61"/>
    </location>
    <ligand>
        <name>FAD</name>
        <dbReference type="ChEBI" id="CHEBI:57692"/>
    </ligand>
</feature>
<dbReference type="InterPro" id="IPR012999">
    <property type="entry name" value="Pyr_OxRdtase_I_AS"/>
</dbReference>
<comment type="cofactor">
    <cofactor evidence="10 12">
        <name>FAD</name>
        <dbReference type="ChEBI" id="CHEBI:57692"/>
    </cofactor>
    <text evidence="10 12">Binds 1 FAD per subunit.</text>
</comment>
<dbReference type="PRINTS" id="PR00368">
    <property type="entry name" value="FADPNR"/>
</dbReference>
<dbReference type="GO" id="GO:0050660">
    <property type="term" value="F:flavin adenine dinucleotide binding"/>
    <property type="evidence" value="ECO:0007669"/>
    <property type="project" value="InterPro"/>
</dbReference>
<dbReference type="GO" id="GO:0004148">
    <property type="term" value="F:dihydrolipoyl dehydrogenase (NADH) activity"/>
    <property type="evidence" value="ECO:0007669"/>
    <property type="project" value="UniProtKB-EC"/>
</dbReference>
<reference evidence="15" key="1">
    <citation type="submission" date="2023-01" db="EMBL/GenBank/DDBJ databases">
        <title>Biogeochemical cycle of methane in antarctic sediments.</title>
        <authorList>
            <person name="Roldan D.M."/>
            <person name="Menes R.J."/>
        </authorList>
    </citation>
    <scope>NUCLEOTIDE SEQUENCE [LARGE SCALE GENOMIC DNA]</scope>
    <source>
        <strain evidence="15">K-2018 MAG008</strain>
    </source>
</reference>
<feature type="domain" description="Pyridine nucleotide-disulphide oxidoreductase dimerisation" evidence="13">
    <location>
        <begin position="358"/>
        <end position="464"/>
    </location>
</feature>
<dbReference type="PIRSF" id="PIRSF000350">
    <property type="entry name" value="Mercury_reductase_MerA"/>
    <property type="match status" value="1"/>
</dbReference>
<dbReference type="InterPro" id="IPR001100">
    <property type="entry name" value="Pyr_nuc-diS_OxRdtase"/>
</dbReference>
<dbReference type="InterPro" id="IPR004099">
    <property type="entry name" value="Pyr_nucl-diS_OxRdtase_dimer"/>
</dbReference>
<sequence length="492" mass="53948">MSEKTLWQKPKKFDTNIVVIGGGSAGLVTAYIAAAVKAKVTLVEKHKLGGDCLNTGCVPSKALIRSAKFLSQLSRSAEFGIKKAEAEFDFAEVMERVQNVIKTIEPHDSIARYSELGVDVLTGSAKIVSPWQVEVTTASGLQTISTRSIVIAAGARPFVPPIPGLDEVGYLTSDTIWALRKKPKRMLVLGGGPIGCELAQAFARLGIEVTQVEMLPRIMMREDVEISDIVTAKFRQEGIKVLVGHTAKQFMLENGEKILSTEHQGQEVRIAFDEVLLAIGRTANVSGYGVEAMGITLSPRKTIAINAFQETNYPNIYACGDVAGPYQFTHTAAHQAWYAAVNALFGSFRKFKTDYSVIPWATFIDPEVARVGLNEQEAREQGVAYEVSVYGIDDLDRAITDNEAHGFVKVLTVPNKDKILGVTIVGEHAGDLIAEFVLAMKHGLGLNKILATIHIYPTMAEANKYVAGVWKRNHQPKKLLAWIERYHAWRRG</sequence>
<evidence type="ECO:0000256" key="8">
    <source>
        <dbReference type="ARBA" id="ARBA00023284"/>
    </source>
</evidence>
<keyword evidence="3 12" id="KW-0285">Flavoprotein</keyword>
<proteinExistence type="inferred from homology"/>
<keyword evidence="10 12" id="KW-0520">NAD</keyword>
<dbReference type="InterPro" id="IPR023753">
    <property type="entry name" value="FAD/NAD-binding_dom"/>
</dbReference>
<evidence type="ECO:0000256" key="11">
    <source>
        <dbReference type="PIRSR" id="PIRSR000350-4"/>
    </source>
</evidence>
<keyword evidence="8 12" id="KW-0676">Redox-active center</keyword>
<dbReference type="EC" id="1.8.1.4" evidence="2 12"/>